<dbReference type="PROSITE" id="PS51186">
    <property type="entry name" value="GNAT"/>
    <property type="match status" value="1"/>
</dbReference>
<dbReference type="InterPro" id="IPR013653">
    <property type="entry name" value="GCN5-like_dom"/>
</dbReference>
<evidence type="ECO:0000313" key="2">
    <source>
        <dbReference type="EnsemblMetazoa" id="ACOM024237-PA.1"/>
    </source>
</evidence>
<dbReference type="AlphaFoldDB" id="A0A8W7P3M8"/>
<dbReference type="InterPro" id="IPR053225">
    <property type="entry name" value="Acyl-CoA_N-acyltransferase"/>
</dbReference>
<proteinExistence type="predicted"/>
<dbReference type="Gene3D" id="3.40.630.30">
    <property type="match status" value="4"/>
</dbReference>
<dbReference type="GO" id="GO:0016747">
    <property type="term" value="F:acyltransferase activity, transferring groups other than amino-acyl groups"/>
    <property type="evidence" value="ECO:0007669"/>
    <property type="project" value="InterPro"/>
</dbReference>
<dbReference type="PANTHER" id="PTHR20958">
    <property type="entry name" value="GLYCINE N-ACYLTRANSFERASE-LIKE PROTEIN"/>
    <property type="match status" value="1"/>
</dbReference>
<feature type="domain" description="N-acetyltransferase" evidence="1">
    <location>
        <begin position="214"/>
        <end position="347"/>
    </location>
</feature>
<evidence type="ECO:0000259" key="1">
    <source>
        <dbReference type="PROSITE" id="PS51186"/>
    </source>
</evidence>
<reference evidence="2" key="1">
    <citation type="submission" date="2022-08" db="UniProtKB">
        <authorList>
            <consortium name="EnsemblMetazoa"/>
        </authorList>
    </citation>
    <scope>IDENTIFICATION</scope>
</reference>
<dbReference type="SUPFAM" id="SSF55729">
    <property type="entry name" value="Acyl-CoA N-acyltransferases (Nat)"/>
    <property type="match status" value="1"/>
</dbReference>
<dbReference type="InterPro" id="IPR016181">
    <property type="entry name" value="Acyl_CoA_acyltransferase"/>
</dbReference>
<protein>
    <recommendedName>
        <fullName evidence="1">N-acetyltransferase domain-containing protein</fullName>
    </recommendedName>
</protein>
<dbReference type="Proteomes" id="UP000075882">
    <property type="component" value="Unassembled WGS sequence"/>
</dbReference>
<dbReference type="EnsemblMetazoa" id="ACOM024237-RA">
    <property type="protein sequence ID" value="ACOM024237-PA.1"/>
    <property type="gene ID" value="ACOM024237"/>
</dbReference>
<name>A0A8W7P3M8_ANOCL</name>
<dbReference type="InterPro" id="IPR000182">
    <property type="entry name" value="GNAT_dom"/>
</dbReference>
<accession>A0A8W7P3M8</accession>
<organism evidence="2">
    <name type="scientific">Anopheles coluzzii</name>
    <name type="common">African malaria mosquito</name>
    <dbReference type="NCBI Taxonomy" id="1518534"/>
    <lineage>
        <taxon>Eukaryota</taxon>
        <taxon>Metazoa</taxon>
        <taxon>Ecdysozoa</taxon>
        <taxon>Arthropoda</taxon>
        <taxon>Hexapoda</taxon>
        <taxon>Insecta</taxon>
        <taxon>Pterygota</taxon>
        <taxon>Neoptera</taxon>
        <taxon>Endopterygota</taxon>
        <taxon>Diptera</taxon>
        <taxon>Nematocera</taxon>
        <taxon>Culicoidea</taxon>
        <taxon>Culicidae</taxon>
        <taxon>Anophelinae</taxon>
        <taxon>Anopheles</taxon>
    </lineage>
</organism>
<dbReference type="PANTHER" id="PTHR20958:SF10">
    <property type="entry name" value="GH05617P-RELATED"/>
    <property type="match status" value="1"/>
</dbReference>
<dbReference type="VEuPathDB" id="VectorBase:ACON2_039256"/>
<sequence>MKFSSVSIPASSEVFWNLYRISPRFNSGIGFGIGSGIAESESYPASESDPELIPTTESESARTMDATDRLCIIPPSEWTELRDLYRLNWPEHHVAYATVDNFIRWYEKDSGIKNLTIYCLNGSWREDGTYLIVDRYQLFAYSLDPTNCVLEKALHLLDWSGGLKVSSLLSRHRAPVINVITAKGLEKEYDSETFLYYMPKAECDALQLSVPEGFELKALSADDASTANDVWPNRHQGSLFLLQRLAAWNPNAGLYECATGKLVAWCFRLQAGPLGALQVDEEYKRRGFGTVVAIAVAKQIANLGQDCFALVNAANVPSKKMFERIGFKHDGEAYWDGFEIYFYSAAQDDNCTTLIRLLSQIEWESYHEISMDYLEKYHPAVERIIGDRGLTVASSNLANYYFMSKEQALALPSPAIPAGFVFERLQWKDLDYIYAQWPLRNHISYEAGYGLLKRLIQLNANVGLFNDKGVLVSWCLT</sequence>
<dbReference type="Pfam" id="PF08445">
    <property type="entry name" value="FR47"/>
    <property type="match status" value="1"/>
</dbReference>